<dbReference type="Proteomes" id="UP001175227">
    <property type="component" value="Unassembled WGS sequence"/>
</dbReference>
<evidence type="ECO:0000256" key="1">
    <source>
        <dbReference type="SAM" id="Phobius"/>
    </source>
</evidence>
<gene>
    <name evidence="2" type="ORF">IW261DRAFT_657768</name>
</gene>
<keyword evidence="1" id="KW-0812">Transmembrane</keyword>
<sequence>MYIHHWSLPSIVAGFPLVSLLTAFRESGKKQRSPPELLISFRPTVVEALSIHNRLFSLSSEAPTRKNSTAKAKRTSFFK</sequence>
<evidence type="ECO:0000313" key="2">
    <source>
        <dbReference type="EMBL" id="KAK0487960.1"/>
    </source>
</evidence>
<keyword evidence="1" id="KW-0472">Membrane</keyword>
<name>A0AA39PP71_9AGAR</name>
<dbReference type="EMBL" id="JAUEPR010000003">
    <property type="protein sequence ID" value="KAK0487960.1"/>
    <property type="molecule type" value="Genomic_DNA"/>
</dbReference>
<protein>
    <submittedName>
        <fullName evidence="2">Uncharacterized protein</fullName>
    </submittedName>
</protein>
<keyword evidence="1" id="KW-1133">Transmembrane helix</keyword>
<dbReference type="AlphaFoldDB" id="A0AA39PP71"/>
<proteinExistence type="predicted"/>
<reference evidence="2" key="1">
    <citation type="submission" date="2023-06" db="EMBL/GenBank/DDBJ databases">
        <authorList>
            <consortium name="Lawrence Berkeley National Laboratory"/>
            <person name="Ahrendt S."/>
            <person name="Sahu N."/>
            <person name="Indic B."/>
            <person name="Wong-Bajracharya J."/>
            <person name="Merenyi Z."/>
            <person name="Ke H.-M."/>
            <person name="Monk M."/>
            <person name="Kocsube S."/>
            <person name="Drula E."/>
            <person name="Lipzen A."/>
            <person name="Balint B."/>
            <person name="Henrissat B."/>
            <person name="Andreopoulos B."/>
            <person name="Martin F.M."/>
            <person name="Harder C.B."/>
            <person name="Rigling D."/>
            <person name="Ford K.L."/>
            <person name="Foster G.D."/>
            <person name="Pangilinan J."/>
            <person name="Papanicolaou A."/>
            <person name="Barry K."/>
            <person name="LaButti K."/>
            <person name="Viragh M."/>
            <person name="Koriabine M."/>
            <person name="Yan M."/>
            <person name="Riley R."/>
            <person name="Champramary S."/>
            <person name="Plett K.L."/>
            <person name="Tsai I.J."/>
            <person name="Slot J."/>
            <person name="Sipos G."/>
            <person name="Plett J."/>
            <person name="Nagy L.G."/>
            <person name="Grigoriev I.V."/>
        </authorList>
    </citation>
    <scope>NUCLEOTIDE SEQUENCE</scope>
    <source>
        <strain evidence="2">ICMP 16352</strain>
    </source>
</reference>
<keyword evidence="3" id="KW-1185">Reference proteome</keyword>
<feature type="transmembrane region" description="Helical" evidence="1">
    <location>
        <begin position="6"/>
        <end position="24"/>
    </location>
</feature>
<evidence type="ECO:0000313" key="3">
    <source>
        <dbReference type="Proteomes" id="UP001175227"/>
    </source>
</evidence>
<comment type="caution">
    <text evidence="2">The sequence shown here is derived from an EMBL/GenBank/DDBJ whole genome shotgun (WGS) entry which is preliminary data.</text>
</comment>
<organism evidence="2 3">
    <name type="scientific">Armillaria novae-zelandiae</name>
    <dbReference type="NCBI Taxonomy" id="153914"/>
    <lineage>
        <taxon>Eukaryota</taxon>
        <taxon>Fungi</taxon>
        <taxon>Dikarya</taxon>
        <taxon>Basidiomycota</taxon>
        <taxon>Agaricomycotina</taxon>
        <taxon>Agaricomycetes</taxon>
        <taxon>Agaricomycetidae</taxon>
        <taxon>Agaricales</taxon>
        <taxon>Marasmiineae</taxon>
        <taxon>Physalacriaceae</taxon>
        <taxon>Armillaria</taxon>
    </lineage>
</organism>
<accession>A0AA39PP71</accession>